<protein>
    <submittedName>
        <fullName evidence="10">Protein REVEILLE 1</fullName>
    </submittedName>
</protein>
<dbReference type="Gene3D" id="1.10.10.60">
    <property type="entry name" value="Homeodomain-like"/>
    <property type="match status" value="1"/>
</dbReference>
<evidence type="ECO:0000313" key="10">
    <source>
        <dbReference type="EMBL" id="KAK4380934.1"/>
    </source>
</evidence>
<sequence length="497" mass="54756">MVGKAMAVQTFSTVMDIINFSIVEHEVEHTGSDAPLPTNDMFELGTPTVKCNQLREQFNAGDDFAPKARKPYTITKQRERWTEEEHKKFIEALKLYGRAWRKIEEHVGTKTAVQIRSHAQKFFSKVVRESNTGDTSSVKPIEIPPPRPKRKPSHPYPRKLVPPVKTGIRIPEKPTSSGSPNTSEQENQSPMSVLSTIGSDSSVGTDSCMPNGSPSPASSSLPLNAGMICCSEAPKCLSEDADHEDENSSPDEKIPLELELSSQNTTLVKEDPSESAAQSLKLFGKTLLVANPRGPSRLTPETCKAESFDTSDGTCSFPLRVVPLKFPKCNYEYESSAFPDRSPVPVYITDKSSPPDARRPVPFPWLTLCSDTSSSTPEVHSPIPIKAQLSCDKKEKLDNDEQKEGSSTSSNTDSFLGAPTDGGKNWGIDSCRLSLERKGTEGKAFSSYKLSKRISANSLNCRKGFVPYKRCFAEPESTISSTETAEEREKQRIRLCL</sequence>
<keyword evidence="2" id="KW-0805">Transcription regulation</keyword>
<feature type="compositionally biased region" description="Polar residues" evidence="6">
    <location>
        <begin position="174"/>
        <end position="205"/>
    </location>
</feature>
<dbReference type="InterPro" id="IPR001005">
    <property type="entry name" value="SANT/Myb"/>
</dbReference>
<feature type="compositionally biased region" description="Basic and acidic residues" evidence="6">
    <location>
        <begin position="391"/>
        <end position="404"/>
    </location>
</feature>
<feature type="compositionally biased region" description="Polar residues" evidence="6">
    <location>
        <begin position="405"/>
        <end position="414"/>
    </location>
</feature>
<dbReference type="CDD" id="cd00167">
    <property type="entry name" value="SANT"/>
    <property type="match status" value="1"/>
</dbReference>
<gene>
    <name evidence="10" type="ORF">Sango_3016200</name>
</gene>
<dbReference type="PROSITE" id="PS50090">
    <property type="entry name" value="MYB_LIKE"/>
    <property type="match status" value="1"/>
</dbReference>
<evidence type="ECO:0000256" key="2">
    <source>
        <dbReference type="ARBA" id="ARBA00023015"/>
    </source>
</evidence>
<name>A0AAE1VYZ7_9LAMI</name>
<dbReference type="GO" id="GO:0010468">
    <property type="term" value="P:regulation of gene expression"/>
    <property type="evidence" value="ECO:0007669"/>
    <property type="project" value="UniProtKB-ARBA"/>
</dbReference>
<keyword evidence="4" id="KW-0804">Transcription</keyword>
<keyword evidence="11" id="KW-1185">Reference proteome</keyword>
<dbReference type="InterPro" id="IPR006447">
    <property type="entry name" value="Myb_dom_plants"/>
</dbReference>
<dbReference type="Proteomes" id="UP001289374">
    <property type="component" value="Unassembled WGS sequence"/>
</dbReference>
<dbReference type="InterPro" id="IPR009057">
    <property type="entry name" value="Homeodomain-like_sf"/>
</dbReference>
<comment type="subcellular location">
    <subcellularLocation>
        <location evidence="1">Nucleus</location>
    </subcellularLocation>
</comment>
<dbReference type="SMART" id="SM00717">
    <property type="entry name" value="SANT"/>
    <property type="match status" value="1"/>
</dbReference>
<feature type="region of interest" description="Disordered" evidence="6">
    <location>
        <begin position="391"/>
        <end position="421"/>
    </location>
</feature>
<dbReference type="InterPro" id="IPR017930">
    <property type="entry name" value="Myb_dom"/>
</dbReference>
<dbReference type="PROSITE" id="PS51293">
    <property type="entry name" value="SANT"/>
    <property type="match status" value="1"/>
</dbReference>
<feature type="domain" description="HTH myb-type" evidence="9">
    <location>
        <begin position="73"/>
        <end position="127"/>
    </location>
</feature>
<dbReference type="InterPro" id="IPR017884">
    <property type="entry name" value="SANT_dom"/>
</dbReference>
<comment type="caution">
    <text evidence="10">The sequence shown here is derived from an EMBL/GenBank/DDBJ whole genome shotgun (WGS) entry which is preliminary data.</text>
</comment>
<dbReference type="PANTHER" id="PTHR12802">
    <property type="entry name" value="SWI/SNF COMPLEX-RELATED"/>
    <property type="match status" value="1"/>
</dbReference>
<keyword evidence="3" id="KW-0238">DNA-binding</keyword>
<feature type="compositionally biased region" description="Polar residues" evidence="6">
    <location>
        <begin position="129"/>
        <end position="138"/>
    </location>
</feature>
<accession>A0AAE1VYZ7</accession>
<keyword evidence="5" id="KW-0539">Nucleus</keyword>
<reference evidence="10" key="2">
    <citation type="journal article" date="2024" name="Plant">
        <title>Genomic evolution and insights into agronomic trait innovations of Sesamum species.</title>
        <authorList>
            <person name="Miao H."/>
            <person name="Wang L."/>
            <person name="Qu L."/>
            <person name="Liu H."/>
            <person name="Sun Y."/>
            <person name="Le M."/>
            <person name="Wang Q."/>
            <person name="Wei S."/>
            <person name="Zheng Y."/>
            <person name="Lin W."/>
            <person name="Duan Y."/>
            <person name="Cao H."/>
            <person name="Xiong S."/>
            <person name="Wang X."/>
            <person name="Wei L."/>
            <person name="Li C."/>
            <person name="Ma Q."/>
            <person name="Ju M."/>
            <person name="Zhao R."/>
            <person name="Li G."/>
            <person name="Mu C."/>
            <person name="Tian Q."/>
            <person name="Mei H."/>
            <person name="Zhang T."/>
            <person name="Gao T."/>
            <person name="Zhang H."/>
        </authorList>
    </citation>
    <scope>NUCLEOTIDE SEQUENCE</scope>
    <source>
        <strain evidence="10">K16</strain>
    </source>
</reference>
<feature type="domain" description="SANT" evidence="8">
    <location>
        <begin position="76"/>
        <end position="127"/>
    </location>
</feature>
<dbReference type="Pfam" id="PF00249">
    <property type="entry name" value="Myb_DNA-binding"/>
    <property type="match status" value="1"/>
</dbReference>
<evidence type="ECO:0000256" key="5">
    <source>
        <dbReference type="ARBA" id="ARBA00023242"/>
    </source>
</evidence>
<proteinExistence type="predicted"/>
<dbReference type="NCBIfam" id="TIGR01557">
    <property type="entry name" value="myb_SHAQKYF"/>
    <property type="match status" value="1"/>
</dbReference>
<evidence type="ECO:0000256" key="1">
    <source>
        <dbReference type="ARBA" id="ARBA00004123"/>
    </source>
</evidence>
<dbReference type="PROSITE" id="PS51294">
    <property type="entry name" value="HTH_MYB"/>
    <property type="match status" value="1"/>
</dbReference>
<evidence type="ECO:0000256" key="6">
    <source>
        <dbReference type="SAM" id="MobiDB-lite"/>
    </source>
</evidence>
<feature type="compositionally biased region" description="Basic residues" evidence="6">
    <location>
        <begin position="147"/>
        <end position="157"/>
    </location>
</feature>
<feature type="domain" description="Myb-like" evidence="7">
    <location>
        <begin position="73"/>
        <end position="123"/>
    </location>
</feature>
<feature type="compositionally biased region" description="Low complexity" evidence="6">
    <location>
        <begin position="210"/>
        <end position="219"/>
    </location>
</feature>
<dbReference type="EMBL" id="JACGWL010000995">
    <property type="protein sequence ID" value="KAK4380934.1"/>
    <property type="molecule type" value="Genomic_DNA"/>
</dbReference>
<organism evidence="10 11">
    <name type="scientific">Sesamum angolense</name>
    <dbReference type="NCBI Taxonomy" id="2727404"/>
    <lineage>
        <taxon>Eukaryota</taxon>
        <taxon>Viridiplantae</taxon>
        <taxon>Streptophyta</taxon>
        <taxon>Embryophyta</taxon>
        <taxon>Tracheophyta</taxon>
        <taxon>Spermatophyta</taxon>
        <taxon>Magnoliopsida</taxon>
        <taxon>eudicotyledons</taxon>
        <taxon>Gunneridae</taxon>
        <taxon>Pentapetalae</taxon>
        <taxon>asterids</taxon>
        <taxon>lamiids</taxon>
        <taxon>Lamiales</taxon>
        <taxon>Pedaliaceae</taxon>
        <taxon>Sesamum</taxon>
    </lineage>
</organism>
<evidence type="ECO:0000259" key="9">
    <source>
        <dbReference type="PROSITE" id="PS51294"/>
    </source>
</evidence>
<dbReference type="SUPFAM" id="SSF46689">
    <property type="entry name" value="Homeodomain-like"/>
    <property type="match status" value="1"/>
</dbReference>
<evidence type="ECO:0000313" key="11">
    <source>
        <dbReference type="Proteomes" id="UP001289374"/>
    </source>
</evidence>
<dbReference type="GO" id="GO:0003677">
    <property type="term" value="F:DNA binding"/>
    <property type="evidence" value="ECO:0007669"/>
    <property type="project" value="UniProtKB-KW"/>
</dbReference>
<reference evidence="10" key="1">
    <citation type="submission" date="2020-06" db="EMBL/GenBank/DDBJ databases">
        <authorList>
            <person name="Li T."/>
            <person name="Hu X."/>
            <person name="Zhang T."/>
            <person name="Song X."/>
            <person name="Zhang H."/>
            <person name="Dai N."/>
            <person name="Sheng W."/>
            <person name="Hou X."/>
            <person name="Wei L."/>
        </authorList>
    </citation>
    <scope>NUCLEOTIDE SEQUENCE</scope>
    <source>
        <strain evidence="10">K16</strain>
        <tissue evidence="10">Leaf</tissue>
    </source>
</reference>
<evidence type="ECO:0000256" key="4">
    <source>
        <dbReference type="ARBA" id="ARBA00023163"/>
    </source>
</evidence>
<evidence type="ECO:0000259" key="7">
    <source>
        <dbReference type="PROSITE" id="PS50090"/>
    </source>
</evidence>
<dbReference type="FunFam" id="1.10.10.60:FF:000023">
    <property type="entry name" value="protein REVEILLE 6 isoform X1"/>
    <property type="match status" value="1"/>
</dbReference>
<evidence type="ECO:0000259" key="8">
    <source>
        <dbReference type="PROSITE" id="PS51293"/>
    </source>
</evidence>
<dbReference type="PANTHER" id="PTHR12802:SF155">
    <property type="entry name" value="DEUBIQUITINASE MYSM1"/>
    <property type="match status" value="1"/>
</dbReference>
<evidence type="ECO:0000256" key="3">
    <source>
        <dbReference type="ARBA" id="ARBA00023125"/>
    </source>
</evidence>
<feature type="region of interest" description="Disordered" evidence="6">
    <location>
        <begin position="127"/>
        <end position="219"/>
    </location>
</feature>
<dbReference type="AlphaFoldDB" id="A0AAE1VYZ7"/>
<dbReference type="GO" id="GO:0005634">
    <property type="term" value="C:nucleus"/>
    <property type="evidence" value="ECO:0007669"/>
    <property type="project" value="UniProtKB-SubCell"/>
</dbReference>